<dbReference type="SUPFAM" id="SSF52833">
    <property type="entry name" value="Thioredoxin-like"/>
    <property type="match status" value="1"/>
</dbReference>
<evidence type="ECO:0000313" key="3">
    <source>
        <dbReference type="EMBL" id="ADE14770.1"/>
    </source>
</evidence>
<keyword evidence="1" id="KW-0472">Membrane</keyword>
<dbReference type="Proteomes" id="UP000001844">
    <property type="component" value="Chromosome"/>
</dbReference>
<dbReference type="PROSITE" id="PS51354">
    <property type="entry name" value="GLUTAREDOXIN_2"/>
    <property type="match status" value="1"/>
</dbReference>
<keyword evidence="1" id="KW-1133">Transmembrane helix</keyword>
<sequence>MFTILLMGAFAVGSTVYAATDSESYFSPEPPAWISEDADGSPQVHLYFFWSLQCPHCRQAQPFIEKLGEIYPWLIVHSLELSQHPQYGQLFLEMSLPMGGRARSIPAVFICGEMIVGYDREETTGEYLRERSFQCYQRALESQLWIPANENANPHMPSLVIPIVGKIDPVTVSLPLLTLLIASIDAFNPCAFFVLLFLLSLLVHVRSRARMALVGGIFVFFSGLVYFLLMATWLNIFLLIGELQWVTLIAGLIAVLVALLNIKDFFFWGRGPSLSIPQGAKPSLFQRMGQLVRAGSSIPALLAGTVVLAVVANSYELLCTSGFPMVFTRILTLKELPAGTYYLFLVLYNIVYIIPLVLIVLTFTLTLGSRKLTEEQGRILKLLSGLMMLLLGLVLVIAPYALDNLIIAASLIGAALLLTGIFVALKRTWLKHRRIT</sequence>
<proteinExistence type="predicted"/>
<dbReference type="OrthoDB" id="9798180at2"/>
<keyword evidence="2" id="KW-0732">Signal</keyword>
<protein>
    <submittedName>
        <fullName evidence="3">Uncharacterized protein</fullName>
    </submittedName>
</protein>
<keyword evidence="1" id="KW-0812">Transmembrane</keyword>
<reference evidence="4" key="1">
    <citation type="submission" date="2010-04" db="EMBL/GenBank/DDBJ databases">
        <title>Complete genome sequence of Nitrosococcus halophilus Nc4, a salt-adapted, aerobic obligate ammonia-oxidizing sulfur purple bacterium.</title>
        <authorList>
            <consortium name="US DOE Joint Genome Institute"/>
            <person name="Campbell M.A."/>
            <person name="Malfatti S.A."/>
            <person name="Chain P.S.G."/>
            <person name="Heidelberg J.F."/>
            <person name="Ward B.B."/>
            <person name="Klotz M.G."/>
        </authorList>
    </citation>
    <scope>NUCLEOTIDE SEQUENCE [LARGE SCALE GENOMIC DNA]</scope>
    <source>
        <strain evidence="4">Nc4</strain>
    </source>
</reference>
<dbReference type="Gene3D" id="3.40.30.10">
    <property type="entry name" value="Glutaredoxin"/>
    <property type="match status" value="1"/>
</dbReference>
<evidence type="ECO:0000256" key="1">
    <source>
        <dbReference type="SAM" id="Phobius"/>
    </source>
</evidence>
<evidence type="ECO:0000256" key="2">
    <source>
        <dbReference type="SAM" id="SignalP"/>
    </source>
</evidence>
<feature type="transmembrane region" description="Helical" evidence="1">
    <location>
        <begin position="291"/>
        <end position="315"/>
    </location>
</feature>
<feature type="signal peptide" evidence="2">
    <location>
        <begin position="1"/>
        <end position="18"/>
    </location>
</feature>
<dbReference type="KEGG" id="nhl:Nhal_1638"/>
<dbReference type="EMBL" id="CP001798">
    <property type="protein sequence ID" value="ADE14770.1"/>
    <property type="molecule type" value="Genomic_DNA"/>
</dbReference>
<dbReference type="RefSeq" id="WP_013032657.1">
    <property type="nucleotide sequence ID" value="NC_013960.1"/>
</dbReference>
<gene>
    <name evidence="3" type="ordered locus">Nhal_1638</name>
</gene>
<dbReference type="HOGENOM" id="CLU_046133_0_0_6"/>
<feature type="transmembrane region" description="Helical" evidence="1">
    <location>
        <begin position="406"/>
        <end position="425"/>
    </location>
</feature>
<feature type="transmembrane region" description="Helical" evidence="1">
    <location>
        <begin position="243"/>
        <end position="262"/>
    </location>
</feature>
<feature type="transmembrane region" description="Helical" evidence="1">
    <location>
        <begin position="341"/>
        <end position="367"/>
    </location>
</feature>
<feature type="transmembrane region" description="Helical" evidence="1">
    <location>
        <begin position="176"/>
        <end position="199"/>
    </location>
</feature>
<organism evidence="3 4">
    <name type="scientific">Nitrosococcus halophilus (strain Nc4)</name>
    <dbReference type="NCBI Taxonomy" id="472759"/>
    <lineage>
        <taxon>Bacteria</taxon>
        <taxon>Pseudomonadati</taxon>
        <taxon>Pseudomonadota</taxon>
        <taxon>Gammaproteobacteria</taxon>
        <taxon>Chromatiales</taxon>
        <taxon>Chromatiaceae</taxon>
        <taxon>Nitrosococcus</taxon>
    </lineage>
</organism>
<dbReference type="eggNOG" id="COG0526">
    <property type="taxonomic scope" value="Bacteria"/>
</dbReference>
<keyword evidence="4" id="KW-1185">Reference proteome</keyword>
<name>D5C2B1_NITHN</name>
<feature type="transmembrane region" description="Helical" evidence="1">
    <location>
        <begin position="211"/>
        <end position="237"/>
    </location>
</feature>
<feature type="chain" id="PRO_5003069842" evidence="2">
    <location>
        <begin position="19"/>
        <end position="436"/>
    </location>
</feature>
<feature type="transmembrane region" description="Helical" evidence="1">
    <location>
        <begin position="379"/>
        <end position="400"/>
    </location>
</feature>
<dbReference type="STRING" id="472759.Nhal_1638"/>
<dbReference type="AlphaFoldDB" id="D5C2B1"/>
<evidence type="ECO:0000313" key="4">
    <source>
        <dbReference type="Proteomes" id="UP000001844"/>
    </source>
</evidence>
<accession>D5C2B1</accession>
<dbReference type="InterPro" id="IPR036249">
    <property type="entry name" value="Thioredoxin-like_sf"/>
</dbReference>